<proteinExistence type="predicted"/>
<gene>
    <name evidence="2" type="ORF">OGATHE_004193</name>
</gene>
<reference evidence="2" key="1">
    <citation type="journal article" date="2021" name="Open Biol.">
        <title>Shared evolutionary footprints suggest mitochondrial oxidative damage underlies multiple complex I losses in fungi.</title>
        <authorList>
            <person name="Schikora-Tamarit M.A."/>
            <person name="Marcet-Houben M."/>
            <person name="Nosek J."/>
            <person name="Gabaldon T."/>
        </authorList>
    </citation>
    <scope>NUCLEOTIDE SEQUENCE</scope>
    <source>
        <strain evidence="2">NCAIM Y.01608</strain>
    </source>
</reference>
<dbReference type="EMBL" id="JAEUBD010001178">
    <property type="protein sequence ID" value="KAH3665377.1"/>
    <property type="molecule type" value="Genomic_DNA"/>
</dbReference>
<dbReference type="InterPro" id="IPR023214">
    <property type="entry name" value="HAD_sf"/>
</dbReference>
<dbReference type="PRINTS" id="PR00413">
    <property type="entry name" value="HADHALOGNASE"/>
</dbReference>
<dbReference type="AlphaFoldDB" id="A0A1B7SFW6"/>
<comment type="caution">
    <text evidence="2">The sequence shown here is derived from an EMBL/GenBank/DDBJ whole genome shotgun (WGS) entry which is preliminary data.</text>
</comment>
<accession>A0A1B7SFW6</accession>
<dbReference type="OrthoDB" id="2363873at2759"/>
<dbReference type="Gene3D" id="3.40.50.1000">
    <property type="entry name" value="HAD superfamily/HAD-like"/>
    <property type="match status" value="1"/>
</dbReference>
<dbReference type="InterPro" id="IPR051540">
    <property type="entry name" value="S-2-haloacid_dehalogenase"/>
</dbReference>
<evidence type="ECO:0000313" key="2">
    <source>
        <dbReference type="EMBL" id="KAH3665377.1"/>
    </source>
</evidence>
<dbReference type="GO" id="GO:0016791">
    <property type="term" value="F:phosphatase activity"/>
    <property type="evidence" value="ECO:0007669"/>
    <property type="project" value="UniProtKB-ARBA"/>
</dbReference>
<keyword evidence="1" id="KW-0378">Hydrolase</keyword>
<reference evidence="2" key="2">
    <citation type="submission" date="2021-01" db="EMBL/GenBank/DDBJ databases">
        <authorList>
            <person name="Schikora-Tamarit M.A."/>
        </authorList>
    </citation>
    <scope>NUCLEOTIDE SEQUENCE</scope>
    <source>
        <strain evidence="2">NCAIM Y.01608</strain>
    </source>
</reference>
<dbReference type="InterPro" id="IPR006439">
    <property type="entry name" value="HAD-SF_hydro_IA"/>
</dbReference>
<sequence length="239" mass="27389">MPDVVFDIIGTCIGYDVMLDAIERRLGTKLLDYHINTNLFFDAWGTACERDFSYLSQIGDYQPTKKILKATFFRTLHHAGIPDPKSFATEEDLDYLCAEWLKLKARPELAAMWKLLRDNGFTIWCLTDGDKERVKGYFKNSSIEMPEENIVSCDSLKIGKPAPEVYKYMLEKIPGKGKDAWFAAAHMWDCRAAKKAGFYTAWTDVYEKYPCEEIFGEPDIIAGGLIDMAERIVQKYQSL</sequence>
<dbReference type="RefSeq" id="XP_018210306.1">
    <property type="nucleotide sequence ID" value="XM_018354841.1"/>
</dbReference>
<dbReference type="Gene3D" id="1.10.150.240">
    <property type="entry name" value="Putative phosphatase, domain 2"/>
    <property type="match status" value="1"/>
</dbReference>
<protein>
    <submittedName>
        <fullName evidence="2">Uncharacterized protein</fullName>
    </submittedName>
</protein>
<dbReference type="InterPro" id="IPR036412">
    <property type="entry name" value="HAD-like_sf"/>
</dbReference>
<dbReference type="InterPro" id="IPR023198">
    <property type="entry name" value="PGP-like_dom2"/>
</dbReference>
<dbReference type="PANTHER" id="PTHR43316">
    <property type="entry name" value="HYDROLASE, HALOACID DELAHOGENASE-RELATED"/>
    <property type="match status" value="1"/>
</dbReference>
<dbReference type="Pfam" id="PF00702">
    <property type="entry name" value="Hydrolase"/>
    <property type="match status" value="1"/>
</dbReference>
<keyword evidence="3" id="KW-1185">Reference proteome</keyword>
<dbReference type="PANTHER" id="PTHR43316:SF4">
    <property type="entry name" value="ACID DEHALOGENASE, PUTATIVE (AFU_ORTHOLOGUE AFUA_8G05870)-RELATED"/>
    <property type="match status" value="1"/>
</dbReference>
<evidence type="ECO:0000313" key="3">
    <source>
        <dbReference type="Proteomes" id="UP000788993"/>
    </source>
</evidence>
<dbReference type="SUPFAM" id="SSF56784">
    <property type="entry name" value="HAD-like"/>
    <property type="match status" value="1"/>
</dbReference>
<dbReference type="Proteomes" id="UP000788993">
    <property type="component" value="Unassembled WGS sequence"/>
</dbReference>
<name>A0A1B7SFW6_9ASCO</name>
<evidence type="ECO:0000256" key="1">
    <source>
        <dbReference type="ARBA" id="ARBA00022801"/>
    </source>
</evidence>
<organism evidence="2 3">
    <name type="scientific">Ogataea polymorpha</name>
    <dbReference type="NCBI Taxonomy" id="460523"/>
    <lineage>
        <taxon>Eukaryota</taxon>
        <taxon>Fungi</taxon>
        <taxon>Dikarya</taxon>
        <taxon>Ascomycota</taxon>
        <taxon>Saccharomycotina</taxon>
        <taxon>Pichiomycetes</taxon>
        <taxon>Pichiales</taxon>
        <taxon>Pichiaceae</taxon>
        <taxon>Ogataea</taxon>
    </lineage>
</organism>